<dbReference type="InterPro" id="IPR011529">
    <property type="entry name" value="Glu_5kinase"/>
</dbReference>
<proteinExistence type="inferred from homology"/>
<dbReference type="InterPro" id="IPR041739">
    <property type="entry name" value="G5K_ProB"/>
</dbReference>
<dbReference type="PRINTS" id="PR00474">
    <property type="entry name" value="GLU5KINASE"/>
</dbReference>
<dbReference type="Gene3D" id="3.40.1160.10">
    <property type="entry name" value="Acetylglutamate kinase-like"/>
    <property type="match status" value="1"/>
</dbReference>
<evidence type="ECO:0000256" key="1">
    <source>
        <dbReference type="ARBA" id="ARBA00022490"/>
    </source>
</evidence>
<dbReference type="CDD" id="cd04242">
    <property type="entry name" value="AAK_G5K_ProB"/>
    <property type="match status" value="1"/>
</dbReference>
<organism evidence="9 10">
    <name type="scientific">Candidatus Spyradenecus faecavium</name>
    <dbReference type="NCBI Taxonomy" id="2840947"/>
    <lineage>
        <taxon>Bacteria</taxon>
        <taxon>Pseudomonadati</taxon>
        <taxon>Lentisphaerota</taxon>
        <taxon>Lentisphaeria</taxon>
        <taxon>Lentisphaerales</taxon>
        <taxon>Lentisphaeraceae</taxon>
        <taxon>Lentisphaeraceae incertae sedis</taxon>
        <taxon>Candidatus Spyradenecus</taxon>
    </lineage>
</organism>
<keyword evidence="5" id="KW-0547">Nucleotide-binding</keyword>
<dbReference type="FunFam" id="3.40.1160.10:FF:000006">
    <property type="entry name" value="Glutamate 5-kinase"/>
    <property type="match status" value="1"/>
</dbReference>
<keyword evidence="4 9" id="KW-0808">Transferase</keyword>
<sequence length="264" mass="27670">PTKLPSLQTSTPMRIVVKVGSNVVARADGRLWIARMAALADEVAALCDAGHQVLIVSSGAVAAGRGRVSLPKTVDRVARRQVLSAVGQAILIDTYRTLFDADGMDVGQVLVTKHDLSSTEHAANLRQCIEAFFAYGIVPVVNENDTVSVEGLMFTDNDELAGLLAQLIHAQLLVILSSVDGLCDGDPGDPASTLVREVRPGQDLSALIRRTKTSQGRGGMDTKLRVAQSASAAGIPTVIANGARQGVLAALVAGEDVPCTRFLP</sequence>
<reference evidence="9" key="1">
    <citation type="submission" date="2020-10" db="EMBL/GenBank/DDBJ databases">
        <authorList>
            <person name="Gilroy R."/>
        </authorList>
    </citation>
    <scope>NUCLEOTIDE SEQUENCE</scope>
    <source>
        <strain evidence="9">35461</strain>
    </source>
</reference>
<keyword evidence="6" id="KW-0418">Kinase</keyword>
<reference evidence="9" key="2">
    <citation type="journal article" date="2021" name="PeerJ">
        <title>Extensive microbial diversity within the chicken gut microbiome revealed by metagenomics and culture.</title>
        <authorList>
            <person name="Gilroy R."/>
            <person name="Ravi A."/>
            <person name="Getino M."/>
            <person name="Pursley I."/>
            <person name="Horton D.L."/>
            <person name="Alikhan N.F."/>
            <person name="Baker D."/>
            <person name="Gharbi K."/>
            <person name="Hall N."/>
            <person name="Watson M."/>
            <person name="Adriaenssens E.M."/>
            <person name="Foster-Nyarko E."/>
            <person name="Jarju S."/>
            <person name="Secka A."/>
            <person name="Antonio M."/>
            <person name="Oren A."/>
            <person name="Chaudhuri R.R."/>
            <person name="La Ragione R."/>
            <person name="Hildebrand F."/>
            <person name="Pallen M.J."/>
        </authorList>
    </citation>
    <scope>NUCLEOTIDE SEQUENCE</scope>
    <source>
        <strain evidence="9">35461</strain>
    </source>
</reference>
<dbReference type="PANTHER" id="PTHR43654:SF1">
    <property type="entry name" value="ISOPENTENYL PHOSPHATE KINASE"/>
    <property type="match status" value="1"/>
</dbReference>
<dbReference type="SUPFAM" id="SSF53633">
    <property type="entry name" value="Carbamate kinase-like"/>
    <property type="match status" value="1"/>
</dbReference>
<evidence type="ECO:0000256" key="7">
    <source>
        <dbReference type="ARBA" id="ARBA00022840"/>
    </source>
</evidence>
<evidence type="ECO:0000256" key="2">
    <source>
        <dbReference type="ARBA" id="ARBA00022605"/>
    </source>
</evidence>
<dbReference type="EC" id="2.7.2.11" evidence="9"/>
<name>A0A9D1NMN6_9BACT</name>
<dbReference type="GO" id="GO:0005829">
    <property type="term" value="C:cytosol"/>
    <property type="evidence" value="ECO:0007669"/>
    <property type="project" value="TreeGrafter"/>
</dbReference>
<gene>
    <name evidence="9" type="primary">proB</name>
    <name evidence="9" type="ORF">IAC79_05000</name>
</gene>
<dbReference type="Proteomes" id="UP000886845">
    <property type="component" value="Unassembled WGS sequence"/>
</dbReference>
<evidence type="ECO:0000256" key="3">
    <source>
        <dbReference type="ARBA" id="ARBA00022650"/>
    </source>
</evidence>
<dbReference type="InterPro" id="IPR036393">
    <property type="entry name" value="AceGlu_kinase-like_sf"/>
</dbReference>
<dbReference type="EMBL" id="DVOR01000158">
    <property type="protein sequence ID" value="HIV09452.1"/>
    <property type="molecule type" value="Genomic_DNA"/>
</dbReference>
<dbReference type="PANTHER" id="PTHR43654">
    <property type="entry name" value="GLUTAMATE 5-KINASE"/>
    <property type="match status" value="1"/>
</dbReference>
<comment type="caution">
    <text evidence="9">The sequence shown here is derived from an EMBL/GenBank/DDBJ whole genome shotgun (WGS) entry which is preliminary data.</text>
</comment>
<evidence type="ECO:0000313" key="10">
    <source>
        <dbReference type="Proteomes" id="UP000886845"/>
    </source>
</evidence>
<dbReference type="InterPro" id="IPR001048">
    <property type="entry name" value="Asp/Glu/Uridylate_kinase"/>
</dbReference>
<evidence type="ECO:0000313" key="9">
    <source>
        <dbReference type="EMBL" id="HIV09452.1"/>
    </source>
</evidence>
<dbReference type="InterPro" id="IPR001057">
    <property type="entry name" value="Glu/AcGlu_kinase"/>
</dbReference>
<keyword evidence="1" id="KW-0963">Cytoplasm</keyword>
<dbReference type="HAMAP" id="MF_00456">
    <property type="entry name" value="ProB"/>
    <property type="match status" value="1"/>
</dbReference>
<dbReference type="GO" id="GO:0005524">
    <property type="term" value="F:ATP binding"/>
    <property type="evidence" value="ECO:0007669"/>
    <property type="project" value="UniProtKB-KW"/>
</dbReference>
<dbReference type="PIRSF" id="PIRSF000729">
    <property type="entry name" value="GK"/>
    <property type="match status" value="1"/>
</dbReference>
<dbReference type="GO" id="GO:0004349">
    <property type="term" value="F:glutamate 5-kinase activity"/>
    <property type="evidence" value="ECO:0007669"/>
    <property type="project" value="UniProtKB-EC"/>
</dbReference>
<feature type="non-terminal residue" evidence="9">
    <location>
        <position position="1"/>
    </location>
</feature>
<dbReference type="NCBIfam" id="TIGR01027">
    <property type="entry name" value="proB"/>
    <property type="match status" value="1"/>
</dbReference>
<protein>
    <submittedName>
        <fullName evidence="9">Glutamate 5-kinase</fullName>
        <ecNumber evidence="9">2.7.2.11</ecNumber>
    </submittedName>
</protein>
<keyword evidence="7" id="KW-0067">ATP-binding</keyword>
<evidence type="ECO:0000256" key="4">
    <source>
        <dbReference type="ARBA" id="ARBA00022679"/>
    </source>
</evidence>
<evidence type="ECO:0000256" key="5">
    <source>
        <dbReference type="ARBA" id="ARBA00022741"/>
    </source>
</evidence>
<keyword evidence="2" id="KW-0028">Amino-acid biosynthesis</keyword>
<dbReference type="AlphaFoldDB" id="A0A9D1NMN6"/>
<feature type="domain" description="Aspartate/glutamate/uridylate kinase" evidence="8">
    <location>
        <begin position="13"/>
        <end position="241"/>
    </location>
</feature>
<evidence type="ECO:0000256" key="6">
    <source>
        <dbReference type="ARBA" id="ARBA00022777"/>
    </source>
</evidence>
<dbReference type="Pfam" id="PF00696">
    <property type="entry name" value="AA_kinase"/>
    <property type="match status" value="1"/>
</dbReference>
<dbReference type="GO" id="GO:0008652">
    <property type="term" value="P:amino acid biosynthetic process"/>
    <property type="evidence" value="ECO:0007669"/>
    <property type="project" value="UniProtKB-KW"/>
</dbReference>
<dbReference type="InterPro" id="IPR005715">
    <property type="entry name" value="Glu_5kinase/COase_Synthase"/>
</dbReference>
<evidence type="ECO:0000259" key="8">
    <source>
        <dbReference type="Pfam" id="PF00696"/>
    </source>
</evidence>
<keyword evidence="3" id="KW-0641">Proline biosynthesis</keyword>
<accession>A0A9D1NMN6</accession>